<organism evidence="1 2">
    <name type="scientific">Leeuwenhoekiella marinoflava</name>
    <dbReference type="NCBI Taxonomy" id="988"/>
    <lineage>
        <taxon>Bacteria</taxon>
        <taxon>Pseudomonadati</taxon>
        <taxon>Bacteroidota</taxon>
        <taxon>Flavobacteriia</taxon>
        <taxon>Flavobacteriales</taxon>
        <taxon>Flavobacteriaceae</taxon>
        <taxon>Leeuwenhoekiella</taxon>
    </lineage>
</organism>
<dbReference type="EMBL" id="QOVL01000006">
    <property type="protein sequence ID" value="RXG31695.1"/>
    <property type="molecule type" value="Genomic_DNA"/>
</dbReference>
<sequence length="43" mass="5018">MNRDRGETPLYLLGYLLAFLALMQNAQEKIYQSVTCAFLLFFN</sequence>
<name>A0A4Q0PPG7_9FLAO</name>
<proteinExistence type="predicted"/>
<protein>
    <submittedName>
        <fullName evidence="1">Uncharacterized protein</fullName>
    </submittedName>
</protein>
<reference evidence="1 2" key="1">
    <citation type="submission" date="2018-07" db="EMBL/GenBank/DDBJ databases">
        <title>Leeuwenhoekiella genomics.</title>
        <authorList>
            <person name="Tahon G."/>
            <person name="Willems A."/>
        </authorList>
    </citation>
    <scope>NUCLEOTIDE SEQUENCE [LARGE SCALE GENOMIC DNA]</scope>
    <source>
        <strain evidence="1 2">LMG 1345</strain>
    </source>
</reference>
<dbReference type="Proteomes" id="UP000290608">
    <property type="component" value="Unassembled WGS sequence"/>
</dbReference>
<evidence type="ECO:0000313" key="1">
    <source>
        <dbReference type="EMBL" id="RXG31695.1"/>
    </source>
</evidence>
<gene>
    <name evidence="1" type="ORF">DSL99_1513</name>
</gene>
<accession>A0A4Q0PPG7</accession>
<comment type="caution">
    <text evidence="1">The sequence shown here is derived from an EMBL/GenBank/DDBJ whole genome shotgun (WGS) entry which is preliminary data.</text>
</comment>
<evidence type="ECO:0000313" key="2">
    <source>
        <dbReference type="Proteomes" id="UP000290608"/>
    </source>
</evidence>
<dbReference type="AlphaFoldDB" id="A0A4Q0PPG7"/>